<feature type="transmembrane region" description="Helical" evidence="1">
    <location>
        <begin position="6"/>
        <end position="27"/>
    </location>
</feature>
<feature type="transmembrane region" description="Helical" evidence="1">
    <location>
        <begin position="213"/>
        <end position="232"/>
    </location>
</feature>
<protein>
    <submittedName>
        <fullName evidence="2">Uncharacterized protein</fullName>
    </submittedName>
</protein>
<evidence type="ECO:0000256" key="1">
    <source>
        <dbReference type="SAM" id="Phobius"/>
    </source>
</evidence>
<keyword evidence="1" id="KW-0472">Membrane</keyword>
<keyword evidence="1" id="KW-0812">Transmembrane</keyword>
<feature type="transmembrane region" description="Helical" evidence="1">
    <location>
        <begin position="116"/>
        <end position="134"/>
    </location>
</feature>
<feature type="transmembrane region" description="Helical" evidence="1">
    <location>
        <begin position="34"/>
        <end position="54"/>
    </location>
</feature>
<keyword evidence="1" id="KW-1133">Transmembrane helix</keyword>
<evidence type="ECO:0000313" key="2">
    <source>
        <dbReference type="EMBL" id="PJC81390.1"/>
    </source>
</evidence>
<proteinExistence type="predicted"/>
<dbReference type="InterPro" id="IPR021493">
    <property type="entry name" value="DUF3147"/>
</dbReference>
<reference evidence="3" key="1">
    <citation type="submission" date="2017-09" db="EMBL/GenBank/DDBJ databases">
        <title>Depth-based differentiation of microbial function through sediment-hosted aquifers and enrichment of novel symbionts in the deep terrestrial subsurface.</title>
        <authorList>
            <person name="Probst A.J."/>
            <person name="Ladd B."/>
            <person name="Jarett J.K."/>
            <person name="Geller-Mcgrath D.E."/>
            <person name="Sieber C.M.K."/>
            <person name="Emerson J.B."/>
            <person name="Anantharaman K."/>
            <person name="Thomas B.C."/>
            <person name="Malmstrom R."/>
            <person name="Stieglmeier M."/>
            <person name="Klingl A."/>
            <person name="Woyke T."/>
            <person name="Ryan C.M."/>
            <person name="Banfield J.F."/>
        </authorList>
    </citation>
    <scope>NUCLEOTIDE SEQUENCE [LARGE SCALE GENOMIC DNA]</scope>
</reference>
<sequence length="274" mass="30074">MDNIFLLKLILAFLTGGTWVLIATIIADKFGSKIGGLIAGLPSTLLFSLLFIGWAQTPAIAVKAASIVPIIGGINTLFLVIFSSKIKRGLLISLIYAFALWIILSFLAVILRFHNFNVILLGYVLMFSFSYYVFEFKLKIPSIAGKKIQYTRQQILLRGLLSGLIVSLSVLFGKIGGPTIGGMFGMFPAMFTSTLIITYLTHGPQFSSAIAKSSMISSISIVVYAVAVRHSYNSLGLVYGTVLATLVSFFSGYLIYKYVIKKVRYQKSFVIYGH</sequence>
<feature type="transmembrane region" description="Helical" evidence="1">
    <location>
        <begin position="238"/>
        <end position="256"/>
    </location>
</feature>
<accession>A0A2M8GLF7</accession>
<feature type="transmembrane region" description="Helical" evidence="1">
    <location>
        <begin position="155"/>
        <end position="173"/>
    </location>
</feature>
<dbReference type="AlphaFoldDB" id="A0A2M8GLF7"/>
<evidence type="ECO:0000313" key="3">
    <source>
        <dbReference type="Proteomes" id="UP000229370"/>
    </source>
</evidence>
<feature type="transmembrane region" description="Helical" evidence="1">
    <location>
        <begin position="89"/>
        <end position="110"/>
    </location>
</feature>
<feature type="transmembrane region" description="Helical" evidence="1">
    <location>
        <begin position="60"/>
        <end position="82"/>
    </location>
</feature>
<organism evidence="2 3">
    <name type="scientific">Candidatus Roizmanbacteria bacterium CG_4_8_14_3_um_filter_36_10</name>
    <dbReference type="NCBI Taxonomy" id="1974834"/>
    <lineage>
        <taxon>Bacteria</taxon>
        <taxon>Candidatus Roizmaniibacteriota</taxon>
    </lineage>
</organism>
<gene>
    <name evidence="2" type="ORF">CO007_04980</name>
</gene>
<dbReference type="Proteomes" id="UP000229370">
    <property type="component" value="Unassembled WGS sequence"/>
</dbReference>
<dbReference type="EMBL" id="PFQK01000087">
    <property type="protein sequence ID" value="PJC81390.1"/>
    <property type="molecule type" value="Genomic_DNA"/>
</dbReference>
<dbReference type="Pfam" id="PF11345">
    <property type="entry name" value="DUF3147"/>
    <property type="match status" value="2"/>
</dbReference>
<name>A0A2M8GLF7_9BACT</name>
<feature type="transmembrane region" description="Helical" evidence="1">
    <location>
        <begin position="179"/>
        <end position="201"/>
    </location>
</feature>
<comment type="caution">
    <text evidence="2">The sequence shown here is derived from an EMBL/GenBank/DDBJ whole genome shotgun (WGS) entry which is preliminary data.</text>
</comment>